<keyword evidence="8" id="KW-1185">Reference proteome</keyword>
<dbReference type="InterPro" id="IPR033989">
    <property type="entry name" value="CD209-like_CTLD"/>
</dbReference>
<feature type="transmembrane region" description="Helical" evidence="5">
    <location>
        <begin position="68"/>
        <end position="89"/>
    </location>
</feature>
<dbReference type="Proteomes" id="UP000823561">
    <property type="component" value="Chromosome 20"/>
</dbReference>
<keyword evidence="5" id="KW-0472">Membrane</keyword>
<dbReference type="SUPFAM" id="SSF56436">
    <property type="entry name" value="C-type lectin-like"/>
    <property type="match status" value="1"/>
</dbReference>
<sequence>MDQIYGNVDVPAVGNYSGEDPSDYYSNIPESGSSLSKATDRPCPVPQPHGSGAEEKVSTSRVVPMLPLALGLGLLLTLPALIAVAHLYVTGQAKLNLIENLHRNLSATLNITDLIAGVEELLVKNEALLTHAWAHHNGKCYFFSSSGKNWKQSQDHCVTLGGHLVIVNNQEEQTFLSKKAKGEFHWIGLSDLETEGQWIWVDNTPLDKTGPVFWMKRPEGQDEPDNWKVEDPAGEHCACLSDVRGEWHDNSCRKTHKFVCETLAPK</sequence>
<name>A0AAV6FP80_9TELE</name>
<feature type="domain" description="C-type lectin" evidence="6">
    <location>
        <begin position="136"/>
        <end position="261"/>
    </location>
</feature>
<comment type="caution">
    <text evidence="7">The sequence shown here is derived from an EMBL/GenBank/DDBJ whole genome shotgun (WGS) entry which is preliminary data.</text>
</comment>
<keyword evidence="2" id="KW-0430">Lectin</keyword>
<dbReference type="Pfam" id="PF00059">
    <property type="entry name" value="Lectin_C"/>
    <property type="match status" value="1"/>
</dbReference>
<dbReference type="GO" id="GO:0005886">
    <property type="term" value="C:plasma membrane"/>
    <property type="evidence" value="ECO:0007669"/>
    <property type="project" value="UniProtKB-SubCell"/>
</dbReference>
<protein>
    <recommendedName>
        <fullName evidence="6">C-type lectin domain-containing protein</fullName>
    </recommendedName>
</protein>
<dbReference type="AlphaFoldDB" id="A0AAV6FP80"/>
<comment type="subcellular location">
    <subcellularLocation>
        <location evidence="1">Cell membrane</location>
        <topology evidence="1">Single-pass type II membrane protein</topology>
    </subcellularLocation>
</comment>
<evidence type="ECO:0000256" key="3">
    <source>
        <dbReference type="ARBA" id="ARBA00023157"/>
    </source>
</evidence>
<dbReference type="EMBL" id="JADWDJ010000020">
    <property type="protein sequence ID" value="KAG5264694.1"/>
    <property type="molecule type" value="Genomic_DNA"/>
</dbReference>
<dbReference type="InterPro" id="IPR001304">
    <property type="entry name" value="C-type_lectin-like"/>
</dbReference>
<evidence type="ECO:0000256" key="5">
    <source>
        <dbReference type="SAM" id="Phobius"/>
    </source>
</evidence>
<evidence type="ECO:0000259" key="6">
    <source>
        <dbReference type="PROSITE" id="PS50041"/>
    </source>
</evidence>
<organism evidence="7 8">
    <name type="scientific">Alosa alosa</name>
    <name type="common">allis shad</name>
    <dbReference type="NCBI Taxonomy" id="278164"/>
    <lineage>
        <taxon>Eukaryota</taxon>
        <taxon>Metazoa</taxon>
        <taxon>Chordata</taxon>
        <taxon>Craniata</taxon>
        <taxon>Vertebrata</taxon>
        <taxon>Euteleostomi</taxon>
        <taxon>Actinopterygii</taxon>
        <taxon>Neopterygii</taxon>
        <taxon>Teleostei</taxon>
        <taxon>Clupei</taxon>
        <taxon>Clupeiformes</taxon>
        <taxon>Clupeoidei</taxon>
        <taxon>Clupeidae</taxon>
        <taxon>Alosa</taxon>
    </lineage>
</organism>
<evidence type="ECO:0000256" key="1">
    <source>
        <dbReference type="ARBA" id="ARBA00004401"/>
    </source>
</evidence>
<dbReference type="InterPro" id="IPR018378">
    <property type="entry name" value="C-type_lectin_CS"/>
</dbReference>
<keyword evidence="3" id="KW-1015">Disulfide bond</keyword>
<dbReference type="PROSITE" id="PS50041">
    <property type="entry name" value="C_TYPE_LECTIN_2"/>
    <property type="match status" value="1"/>
</dbReference>
<dbReference type="InterPro" id="IPR050828">
    <property type="entry name" value="C-type_lectin/matrix_domain"/>
</dbReference>
<dbReference type="SMART" id="SM00034">
    <property type="entry name" value="CLECT"/>
    <property type="match status" value="1"/>
</dbReference>
<proteinExistence type="predicted"/>
<gene>
    <name evidence="7" type="ORF">AALO_G00256980</name>
</gene>
<dbReference type="InterPro" id="IPR016187">
    <property type="entry name" value="CTDL_fold"/>
</dbReference>
<dbReference type="CDD" id="cd03590">
    <property type="entry name" value="CLECT_DC-SIGN_like"/>
    <property type="match status" value="1"/>
</dbReference>
<feature type="compositionally biased region" description="Polar residues" evidence="4">
    <location>
        <begin position="24"/>
        <end position="37"/>
    </location>
</feature>
<accession>A0AAV6FP80</accession>
<keyword evidence="5" id="KW-0812">Transmembrane</keyword>
<dbReference type="InterPro" id="IPR016186">
    <property type="entry name" value="C-type_lectin-like/link_sf"/>
</dbReference>
<evidence type="ECO:0000256" key="4">
    <source>
        <dbReference type="SAM" id="MobiDB-lite"/>
    </source>
</evidence>
<dbReference type="PANTHER" id="PTHR45710:SF26">
    <property type="entry name" value="RH26557P"/>
    <property type="match status" value="1"/>
</dbReference>
<keyword evidence="5" id="KW-1133">Transmembrane helix</keyword>
<evidence type="ECO:0000313" key="7">
    <source>
        <dbReference type="EMBL" id="KAG5264694.1"/>
    </source>
</evidence>
<evidence type="ECO:0000256" key="2">
    <source>
        <dbReference type="ARBA" id="ARBA00022734"/>
    </source>
</evidence>
<reference evidence="7" key="1">
    <citation type="submission" date="2020-10" db="EMBL/GenBank/DDBJ databases">
        <title>Chromosome-scale genome assembly of the Allis shad, Alosa alosa.</title>
        <authorList>
            <person name="Margot Z."/>
            <person name="Christophe K."/>
            <person name="Cabau C."/>
            <person name="Louis A."/>
            <person name="Berthelot C."/>
            <person name="Parey E."/>
            <person name="Roest Crollius H."/>
            <person name="Montfort J."/>
            <person name="Robinson-Rechavi M."/>
            <person name="Bucao C."/>
            <person name="Bouchez O."/>
            <person name="Gislard M."/>
            <person name="Lluch J."/>
            <person name="Milhes M."/>
            <person name="Lampietro C."/>
            <person name="Lopez Roques C."/>
            <person name="Donnadieu C."/>
            <person name="Braasch I."/>
            <person name="Desvignes T."/>
            <person name="Postlethwait J."/>
            <person name="Bobe J."/>
            <person name="Guiguen Y."/>
        </authorList>
    </citation>
    <scope>NUCLEOTIDE SEQUENCE</scope>
    <source>
        <strain evidence="7">M-15738</strain>
        <tissue evidence="7">Blood</tissue>
    </source>
</reference>
<dbReference type="GO" id="GO:0030246">
    <property type="term" value="F:carbohydrate binding"/>
    <property type="evidence" value="ECO:0007669"/>
    <property type="project" value="UniProtKB-KW"/>
</dbReference>
<feature type="region of interest" description="Disordered" evidence="4">
    <location>
        <begin position="15"/>
        <end position="57"/>
    </location>
</feature>
<dbReference type="PROSITE" id="PS00615">
    <property type="entry name" value="C_TYPE_LECTIN_1"/>
    <property type="match status" value="1"/>
</dbReference>
<dbReference type="Gene3D" id="3.10.100.10">
    <property type="entry name" value="Mannose-Binding Protein A, subunit A"/>
    <property type="match status" value="1"/>
</dbReference>
<evidence type="ECO:0000313" key="8">
    <source>
        <dbReference type="Proteomes" id="UP000823561"/>
    </source>
</evidence>
<dbReference type="PANTHER" id="PTHR45710">
    <property type="entry name" value="C-TYPE LECTIN DOMAIN-CONTAINING PROTEIN 180"/>
    <property type="match status" value="1"/>
</dbReference>